<evidence type="ECO:0000313" key="3">
    <source>
        <dbReference type="Proteomes" id="UP000295649"/>
    </source>
</evidence>
<feature type="signal peptide" evidence="1">
    <location>
        <begin position="1"/>
        <end position="20"/>
    </location>
</feature>
<evidence type="ECO:0000313" key="2">
    <source>
        <dbReference type="EMBL" id="TCV87606.1"/>
    </source>
</evidence>
<protein>
    <submittedName>
        <fullName evidence="2">Uncharacterized protein</fullName>
    </submittedName>
</protein>
<reference evidence="2 3" key="1">
    <citation type="submission" date="2019-03" db="EMBL/GenBank/DDBJ databases">
        <title>Systems level insights into methane cycling in arid and semi-arid ecosystems.</title>
        <authorList>
            <person name="Kalyuzhnaya M."/>
        </authorList>
    </citation>
    <scope>NUCLEOTIDE SEQUENCE [LARGE SCALE GENOMIC DNA]</scope>
    <source>
        <strain evidence="2 3">S-1</strain>
    </source>
</reference>
<name>A0ABY2CRF8_METMH</name>
<dbReference type="RefSeq" id="WP_132324863.1">
    <property type="nucleotide sequence ID" value="NZ_LUUF01000050.1"/>
</dbReference>
<keyword evidence="1" id="KW-0732">Signal</keyword>
<organism evidence="2 3">
    <name type="scientific">Methylomonas methanica</name>
    <dbReference type="NCBI Taxonomy" id="421"/>
    <lineage>
        <taxon>Bacteria</taxon>
        <taxon>Pseudomonadati</taxon>
        <taxon>Pseudomonadota</taxon>
        <taxon>Gammaproteobacteria</taxon>
        <taxon>Methylococcales</taxon>
        <taxon>Methylococcaceae</taxon>
        <taxon>Methylomonas</taxon>
    </lineage>
</organism>
<keyword evidence="3" id="KW-1185">Reference proteome</keyword>
<evidence type="ECO:0000256" key="1">
    <source>
        <dbReference type="SAM" id="SignalP"/>
    </source>
</evidence>
<comment type="caution">
    <text evidence="2">The sequence shown here is derived from an EMBL/GenBank/DDBJ whole genome shotgun (WGS) entry which is preliminary data.</text>
</comment>
<sequence>MTSVICYVLACLLFASSAIAEPVPGTSVSVTPPEGFTKAERFPGFMNEAIGASIVISEIPGPFVEATGGFNDPKRMQAQGMRLFNKSSIMVGGQSAILLDIEQSAYGTMFKKWLLAVDRSGSTTLIVATYPSAAKKGLAEQLKEAVLGVTFGEISDPKEALSFTVLPSPPFEIAKIMGQTLILSVNGEFPAKDENSPFMILALSPNKDNIISDKKAFAENVVMQTATVKNIIIEHTVPIQIGSLMGYAIVAEGTGSKEKTPLTMYQVILYDTVGYSVILGVTPSAKRNVYLPIFEKVAKTFTLKARRSD</sequence>
<dbReference type="Proteomes" id="UP000295649">
    <property type="component" value="Unassembled WGS sequence"/>
</dbReference>
<dbReference type="EMBL" id="SMCN01000002">
    <property type="protein sequence ID" value="TCV87606.1"/>
    <property type="molecule type" value="Genomic_DNA"/>
</dbReference>
<gene>
    <name evidence="2" type="ORF">EDE11_102107</name>
</gene>
<feature type="chain" id="PRO_5046720981" evidence="1">
    <location>
        <begin position="21"/>
        <end position="309"/>
    </location>
</feature>
<proteinExistence type="predicted"/>
<accession>A0ABY2CRF8</accession>